<proteinExistence type="predicted"/>
<dbReference type="Proteomes" id="UP000662814">
    <property type="component" value="Chromosome"/>
</dbReference>
<dbReference type="InterPro" id="IPR036271">
    <property type="entry name" value="Tet_transcr_reg_TetR-rel_C_sf"/>
</dbReference>
<evidence type="ECO:0000256" key="2">
    <source>
        <dbReference type="ARBA" id="ARBA00023125"/>
    </source>
</evidence>
<dbReference type="Pfam" id="PF02909">
    <property type="entry name" value="TetR_C_1"/>
    <property type="match status" value="1"/>
</dbReference>
<dbReference type="Pfam" id="PF00440">
    <property type="entry name" value="TetR_N"/>
    <property type="match status" value="1"/>
</dbReference>
<accession>A0ABX6YJC9</accession>
<feature type="domain" description="HTH tetR-type" evidence="5">
    <location>
        <begin position="31"/>
        <end position="91"/>
    </location>
</feature>
<dbReference type="InterPro" id="IPR001647">
    <property type="entry name" value="HTH_TetR"/>
</dbReference>
<dbReference type="EMBL" id="CP061169">
    <property type="protein sequence ID" value="QPZ38460.1"/>
    <property type="molecule type" value="Genomic_DNA"/>
</dbReference>
<evidence type="ECO:0000313" key="6">
    <source>
        <dbReference type="EMBL" id="QPZ38460.1"/>
    </source>
</evidence>
<keyword evidence="3" id="KW-0804">Transcription</keyword>
<evidence type="ECO:0000256" key="4">
    <source>
        <dbReference type="PROSITE-ProRule" id="PRU00335"/>
    </source>
</evidence>
<dbReference type="PROSITE" id="PS50977">
    <property type="entry name" value="HTH_TETR_2"/>
    <property type="match status" value="1"/>
</dbReference>
<dbReference type="SUPFAM" id="SSF48498">
    <property type="entry name" value="Tetracyclin repressor-like, C-terminal domain"/>
    <property type="match status" value="1"/>
</dbReference>
<dbReference type="InterPro" id="IPR004111">
    <property type="entry name" value="Repressor_TetR_C"/>
</dbReference>
<keyword evidence="2 4" id="KW-0238">DNA-binding</keyword>
<evidence type="ECO:0000259" key="5">
    <source>
        <dbReference type="PROSITE" id="PS50977"/>
    </source>
</evidence>
<dbReference type="RefSeq" id="WP_166986425.1">
    <property type="nucleotide sequence ID" value="NZ_CP061169.1"/>
</dbReference>
<organism evidence="6 7">
    <name type="scientific">Paramicrobacterium chengjingii</name>
    <dbReference type="NCBI Taxonomy" id="2769067"/>
    <lineage>
        <taxon>Bacteria</taxon>
        <taxon>Bacillati</taxon>
        <taxon>Actinomycetota</taxon>
        <taxon>Actinomycetes</taxon>
        <taxon>Micrococcales</taxon>
        <taxon>Microbacteriaceae</taxon>
        <taxon>Paramicrobacterium</taxon>
    </lineage>
</organism>
<dbReference type="InterPro" id="IPR009057">
    <property type="entry name" value="Homeodomain-like_sf"/>
</dbReference>
<feature type="DNA-binding region" description="H-T-H motif" evidence="4">
    <location>
        <begin position="54"/>
        <end position="73"/>
    </location>
</feature>
<evidence type="ECO:0000313" key="7">
    <source>
        <dbReference type="Proteomes" id="UP000662814"/>
    </source>
</evidence>
<name>A0ABX6YJC9_9MICO</name>
<keyword evidence="7" id="KW-1185">Reference proteome</keyword>
<protein>
    <submittedName>
        <fullName evidence="6">TetR/AcrR family transcriptional regulator C-terminal domain-containing protein</fullName>
    </submittedName>
</protein>
<sequence>MTDPDAASRADAAALLWGAPGAVVKRGPKPRFTLEAVVDAARQIADEDGLSHVTMQSVADRLGAAKMALYRYVPGRAELDAVMLDTAFGNPDGLDAGSWREALSAWTLALYHRALQHPWVVELAGRPHTPGPAEIGWYEAGLEALSSLPLAEADKLDALALLSGHALSMAHRAADAQNTEELLAVRLHPHLTANAHRFPRTAAAFAASSSGDRGHALQFGIDRIIDGLAAHA</sequence>
<evidence type="ECO:0000256" key="3">
    <source>
        <dbReference type="ARBA" id="ARBA00023163"/>
    </source>
</evidence>
<dbReference type="Gene3D" id="1.10.10.60">
    <property type="entry name" value="Homeodomain-like"/>
    <property type="match status" value="1"/>
</dbReference>
<evidence type="ECO:0000256" key="1">
    <source>
        <dbReference type="ARBA" id="ARBA00023015"/>
    </source>
</evidence>
<keyword evidence="1" id="KW-0805">Transcription regulation</keyword>
<dbReference type="Gene3D" id="1.10.357.10">
    <property type="entry name" value="Tetracycline Repressor, domain 2"/>
    <property type="match status" value="1"/>
</dbReference>
<reference evidence="6 7" key="1">
    <citation type="submission" date="2020-12" db="EMBL/GenBank/DDBJ databases">
        <title>Microbacterium sp. HY060.</title>
        <authorList>
            <person name="Zhou J."/>
        </authorList>
    </citation>
    <scope>NUCLEOTIDE SEQUENCE [LARGE SCALE GENOMIC DNA]</scope>
    <source>
        <strain evidence="6 7">HY60</strain>
    </source>
</reference>
<dbReference type="SUPFAM" id="SSF46689">
    <property type="entry name" value="Homeodomain-like"/>
    <property type="match status" value="1"/>
</dbReference>
<gene>
    <name evidence="6" type="ORF">HCR76_17035</name>
</gene>